<keyword evidence="4" id="KW-1015">Disulfide bond</keyword>
<name>A0A7S4E2C2_9STRA</name>
<proteinExistence type="predicted"/>
<accession>A0A7S4E2C2</accession>
<keyword evidence="9" id="KW-1185">Reference proteome</keyword>
<evidence type="ECO:0000256" key="2">
    <source>
        <dbReference type="ARBA" id="ARBA00022525"/>
    </source>
</evidence>
<comment type="subcellular location">
    <subcellularLocation>
        <location evidence="1">Secreted</location>
    </subcellularLocation>
</comment>
<dbReference type="SMART" id="SM00208">
    <property type="entry name" value="TNFR"/>
    <property type="match status" value="2"/>
</dbReference>
<dbReference type="EMBL" id="CAKKNE010000002">
    <property type="protein sequence ID" value="CAH0369981.1"/>
    <property type="molecule type" value="Genomic_DNA"/>
</dbReference>
<protein>
    <recommendedName>
        <fullName evidence="6">TNFR-Cys domain-containing protein</fullName>
    </recommendedName>
</protein>
<dbReference type="GO" id="GO:0005179">
    <property type="term" value="F:hormone activity"/>
    <property type="evidence" value="ECO:0007669"/>
    <property type="project" value="TreeGrafter"/>
</dbReference>
<feature type="repeat" description="TNFR-Cys" evidence="4">
    <location>
        <begin position="3084"/>
        <end position="3127"/>
    </location>
</feature>
<dbReference type="InterPro" id="IPR052136">
    <property type="entry name" value="Adipolin/Erythroferrone-rel"/>
</dbReference>
<keyword evidence="2" id="KW-0964">Secreted</keyword>
<evidence type="ECO:0000256" key="1">
    <source>
        <dbReference type="ARBA" id="ARBA00004613"/>
    </source>
</evidence>
<feature type="chain" id="PRO_5035681186" description="TNFR-Cys domain-containing protein" evidence="5">
    <location>
        <begin position="16"/>
        <end position="3231"/>
    </location>
</feature>
<dbReference type="Proteomes" id="UP000789595">
    <property type="component" value="Unassembled WGS sequence"/>
</dbReference>
<evidence type="ECO:0000256" key="3">
    <source>
        <dbReference type="ARBA" id="ARBA00022729"/>
    </source>
</evidence>
<evidence type="ECO:0000313" key="9">
    <source>
        <dbReference type="Proteomes" id="UP000789595"/>
    </source>
</evidence>
<evidence type="ECO:0000313" key="7">
    <source>
        <dbReference type="EMBL" id="CAE0686084.1"/>
    </source>
</evidence>
<feature type="disulfide bond" evidence="4">
    <location>
        <begin position="3109"/>
        <end position="3127"/>
    </location>
</feature>
<dbReference type="CDD" id="cd00185">
    <property type="entry name" value="TNFRSF"/>
    <property type="match status" value="1"/>
</dbReference>
<keyword evidence="3 5" id="KW-0732">Signal</keyword>
<dbReference type="PANTHER" id="PTHR24019">
    <property type="entry name" value="ADIPOLIN"/>
    <property type="match status" value="1"/>
</dbReference>
<evidence type="ECO:0000259" key="6">
    <source>
        <dbReference type="PROSITE" id="PS50050"/>
    </source>
</evidence>
<evidence type="ECO:0000256" key="5">
    <source>
        <dbReference type="SAM" id="SignalP"/>
    </source>
</evidence>
<dbReference type="PANTHER" id="PTHR24019:SF5">
    <property type="entry name" value="ADIPOLIN"/>
    <property type="match status" value="1"/>
</dbReference>
<evidence type="ECO:0000313" key="8">
    <source>
        <dbReference type="EMBL" id="CAH0369981.1"/>
    </source>
</evidence>
<organism evidence="7">
    <name type="scientific">Pelagomonas calceolata</name>
    <dbReference type="NCBI Taxonomy" id="35677"/>
    <lineage>
        <taxon>Eukaryota</taxon>
        <taxon>Sar</taxon>
        <taxon>Stramenopiles</taxon>
        <taxon>Ochrophyta</taxon>
        <taxon>Pelagophyceae</taxon>
        <taxon>Pelagomonadales</taxon>
        <taxon>Pelagomonadaceae</taxon>
        <taxon>Pelagomonas</taxon>
    </lineage>
</organism>
<reference evidence="7" key="1">
    <citation type="submission" date="2021-01" db="EMBL/GenBank/DDBJ databases">
        <authorList>
            <person name="Corre E."/>
            <person name="Pelletier E."/>
            <person name="Niang G."/>
            <person name="Scheremetjew M."/>
            <person name="Finn R."/>
            <person name="Kale V."/>
            <person name="Holt S."/>
            <person name="Cochrane G."/>
            <person name="Meng A."/>
            <person name="Brown T."/>
            <person name="Cohen L."/>
        </authorList>
    </citation>
    <scope>NUCLEOTIDE SEQUENCE</scope>
    <source>
        <strain evidence="7">CCMP1756</strain>
    </source>
</reference>
<dbReference type="OrthoDB" id="194033at2759"/>
<dbReference type="InterPro" id="IPR001368">
    <property type="entry name" value="TNFR/NGFR_Cys_rich_reg"/>
</dbReference>
<dbReference type="GO" id="GO:0005615">
    <property type="term" value="C:extracellular space"/>
    <property type="evidence" value="ECO:0007669"/>
    <property type="project" value="TreeGrafter"/>
</dbReference>
<reference evidence="8" key="2">
    <citation type="submission" date="2021-11" db="EMBL/GenBank/DDBJ databases">
        <authorList>
            <consortium name="Genoscope - CEA"/>
            <person name="William W."/>
        </authorList>
    </citation>
    <scope>NUCLEOTIDE SEQUENCE</scope>
</reference>
<feature type="disulfide bond" evidence="4">
    <location>
        <begin position="3106"/>
        <end position="3119"/>
    </location>
</feature>
<comment type="caution">
    <text evidence="4">Lacks conserved residue(s) required for the propagation of feature annotation.</text>
</comment>
<dbReference type="PROSITE" id="PS50050">
    <property type="entry name" value="TNFR_NGFR_2"/>
    <property type="match status" value="1"/>
</dbReference>
<feature type="domain" description="TNFR-Cys" evidence="6">
    <location>
        <begin position="3084"/>
        <end position="3127"/>
    </location>
</feature>
<sequence>MRQLWAAALVATAAAFELASFTYSAGEGLITLTFDEAVQSRTLNASGIVLMSNATAERAPMQRFRLRGAHPTLGQFLYTTPYNTTETLTLVMRDDDLLEVQALSDLAVDAKSVWLVAEEGLARAVSDNDRSAAITKPLEVDTYVPDTLQSEMELYTIDMHEGLICFKFLEPVDRSSLDLSGVILQTDVNVLDVDTGYECRNVDQDSCVQLTLVNEESKLLDIPCKPTNVSSTNNDSVTTWSVVCLNTTTVEDSLWLNVSLGPKNLNAIKAAYPLGSQAHLTNLALSSPIANDRGGNAFLTISLRPEMALTPESWIGDQNRPILVSFAVDMDSGQIDLTFNETVNANELDVTCVSLHETRDNRTGGLFHYLRSYGPQGARTKGSLVSTGDGPTLIIQMSREDSDEIKRKPRLLTGRDTSFVALDCDETYRDNAFPVNFGIRRSRVDALQAEVFVPDTTRPVLTSASLDLDVKILTLEFDETVNASSLIVDYLQVQSTERDLSYTERVQLESYVTAGDIRHDRMSRRGSGRISPAGSNVSIAIGDRDFAAMKLATTFGSDATSTFVAALGGAVLDMNGNKLTEVPLSKAVAATNGVFRDNQPPSLASFALDLDSGVFALQFDEPVTRASLDMTKCTLAAADNEDSERVLFTNTHEFLESTDIDARRVRNLLRLDFDPVTDGMGSEVLYVKLSQKDLNNLKIAETLAVDIQSTKWLSELGWVADSVTANPSPSVTYETARNFSTDVTSPLLTGGTVDLDAAILTLQADEPVRGASANASYFRISSRADGSGHTVDVDADTLLSPDAKDATSLNFRLDCFTLDQLKLWGPHQAFLSHQPFRYEYGGGLTDMYGNTLAVVNGSKNTSLPATVVADFTSPSLIGFDFGANITLRFDEPVDPVSLRDMDESWYLQKRADSMSGFQSIRIASHTTPSRTLEAGVGRYAMALIDADTQFGTQPADTFLRPVVAAAALDIAGNPLESIPDGSALQLGPRVLSFELDMDAGVLVLQFSEPIDTTTFDASKFGLQAQSSVLALTETLSLSAGTSIEHRTGPCEPSAKLTLTEDDVEDLRFMTALTRGTGQTYLTALADAAVDKDVAPYLEANALIQIPTSKGLVAANVYPDETQPKFMNCELDMDSNLLTLKFDEPVRALSFDPARVELRDAHATENKTEFVVLSSGSTSSTDAYHLRVELGERDVFAIKSRPPLGQTRNSTYCGVRSGTVLDCGAGTTEEGNRNVAGTRQAMKVLPDVTPPDLKKFDMDLDANALVLTFDEPVNVSSIDPTVRDVYLHAGPEEDDAYVTLGCSKIEPSTLTWNATVSILLCQRDFNAIFATPALCRRTDSCYMSHVFGLAADSAKPPNEARARSLDYALQASAILPDVTPPIVTSFGLDMDQGLLSFEFDEVVHLPSFDVSTITLQSARFNDFVGSRTLSADNGTECFYEEVNATYASVRLGRDDLDAVKALAGVGLALDAETTFLSHEVGLVQDVSGNPSDELQSYKGMGPANNFTRDSTPPKLLSLQKISMTKKILYAIFDEPVDHEGFNRSHWFLSRTQTGGHYSLGDDPTVEVIDPFTEEDGGVLADDKAPYSSILALRLGDAYDGMPVADQPVTFLALDDWAVSDTALKKQNPLVGDEQYASIYHPGTGGRRATMLGPQLEAFALDMNALSLTLQFTSPILANHTSLDLSKFTLQAASDATKEYETGVPTASVTLSSSSKAYAAVKLPRTEAKLLKSQLLDAPEYPLDSDGDVAVRCSLSQDDAWKLQRASQLLAKHASKTYASITSSLGGSDSDSSLVGDPTYLVSVPTDRGTSLDEDAFRRDSTRPSLTQYALDLDGGILELEFDEPVVGETMNVSAITLKTAQTWPYESVTLSANSRVVKTDPGGRYDQCGDSAGNRSKACDYARILLHANDFDRVRAARAGEWLDISRKAAEDAFGNNVNVLSESTSLGVGTFTKDATPPQLTSFLLDIDGDGKLHLNFSEPVDPTSWDVSKVELRSTSGATDLSDGKAYQLTQASSSQTAGVTTLELRLGGDLVALKRAIAGEGIGSIGAAPSSTFLAASSGYVTDLAFPGNPNDAAPVQMAASSTVNDLTGPRLASFELNLEDGTLELFFNEPIRVALSGTAEFNASSLILRSDDMVAPVRLTTAASGAAMVFDCQARVNLSTADKNALSAAKIGGDYGAQLQHLGGVLKDVVGGNDALVGCGPPGGVKGDGSFNFENGRSGLGEASALPEGPVPVEQILDLEAGTLKISFFHDVRMSKQVNVTAVTVAAADEADAFSYRLTGGTYAVDAAYDGAGEAIITLTLSKEDIDGIKLADAKPGIMPLATSVSTTIVGLDSSFIWSSTGKQNVPRLPGDTLIGGVPCRTITTDSTRPTVSSYALDMDAGTLTLQWDEPVRASESVVTLVEVRKSASASLDIMTLTSTTRPKEGGASSKVTFLLSREDLDELKRIDGLASNQSTSYIYFPAFTFLDRSVEENTAAATISQVSTYVADTTVPNLDGYTLDIEARTLTLHFNEPVIISSFNASCIQLQEDLKSTDGQYHRLVDSYAVDTSLHDSSAVADLEIAFSDYDYDTINGLSRLAKVESAVRMTMDSCAALDVAGNKVDPIIDRAARSSIAFRPDATNPELLRFTIDMDEGTVTMNFTEPVFYGYVDATKFTLHSADEGGTSVTLSEATTQKTLDSLSSFYYYDGRAEEGRVDYYGYGGELTLVLHSDDLDAIKASDIAVDASSTYLTAQAGGVGDMTGNTLDPTLLRKPSASYLPDVTPPTLSSFDLDLDEGLLHIEFGESVDEDTLDLSKILLTPDGYAWEVGTNKEKGTNLVGGAKRTEFAAQGVDVDRGNGTLSAQVYVDLGETNLDALKVAGVGVDGTAYLSADEGAIYDMASLPLVRVSTADFEGGNPVKARLLTKDVTGPSLLRANFAGDDLVLDFDEPVVVSDAIPRLVSIVDEDGEGDPLDALVPVSGARRGRNAKRRVILDLKDRCSADEVCRIKILQNATNTTEANTTLVCTQPACDVEKAFEISQRSDLYVTVGAGFVRDHFGNPSEGNTGLKERDPVCDCKSGTFVQTPCTDRIDVMCSECSTECPAGQYKVSECDTHSDIGCLPCRSCQTPYFVDGGCAGSTDTICSECTPCGPLEYEVSPCTAGINRVCKSCEDNSECIEVTPVCENTPAKWWRKMNCCYDNDGVQLPCNQITEANTRISKRNSREHWVFGRTVPQVEDGFALGDASTS</sequence>
<feature type="signal peptide" evidence="5">
    <location>
        <begin position="1"/>
        <end position="15"/>
    </location>
</feature>
<evidence type="ECO:0000256" key="4">
    <source>
        <dbReference type="PROSITE-ProRule" id="PRU00206"/>
    </source>
</evidence>
<dbReference type="EMBL" id="HBIW01001763">
    <property type="protein sequence ID" value="CAE0686084.1"/>
    <property type="molecule type" value="Transcribed_RNA"/>
</dbReference>
<gene>
    <name evidence="7" type="ORF">PCAL00307_LOCUS1518</name>
    <name evidence="8" type="ORF">PECAL_2P31280</name>
</gene>